<gene>
    <name evidence="3" type="ORF">CPELLU_LOCUS20600</name>
</gene>
<keyword evidence="1" id="KW-0472">Membrane</keyword>
<protein>
    <submittedName>
        <fullName evidence="3">9177_t:CDS:1</fullName>
    </submittedName>
</protein>
<feature type="non-terminal residue" evidence="3">
    <location>
        <position position="203"/>
    </location>
</feature>
<keyword evidence="1" id="KW-0812">Transmembrane</keyword>
<accession>A0A9N9KK27</accession>
<sequence>HTSLGILWWAGGAVGVYLSRNGKRNIMPVFVILFTGYAMGSHAQASEISTKIHSMFGYVLMGASLARLVEICIFSEKTLVPFNYVCPYVSLLFMGATLEQIALLTQLGIDPFSYALVLASTAFLIFLFTNCLVDLYWKSGQNDGEPIDNNNIMTHIPLPLTDPHLSSSNSEDDHDVLFQRAKSNDDDYELHNFVRNSSFDLVA</sequence>
<keyword evidence="4" id="KW-1185">Reference proteome</keyword>
<keyword evidence="1" id="KW-1133">Transmembrane helix</keyword>
<name>A0A9N9KK27_9GLOM</name>
<feature type="transmembrane region" description="Helical" evidence="1">
    <location>
        <begin position="85"/>
        <end position="109"/>
    </location>
</feature>
<dbReference type="InterPro" id="IPR018827">
    <property type="entry name" value="YTP1_C"/>
</dbReference>
<evidence type="ECO:0000259" key="2">
    <source>
        <dbReference type="Pfam" id="PF10355"/>
    </source>
</evidence>
<feature type="domain" description="Protein YTP1-like C-terminal" evidence="2">
    <location>
        <begin position="1"/>
        <end position="135"/>
    </location>
</feature>
<evidence type="ECO:0000313" key="3">
    <source>
        <dbReference type="EMBL" id="CAG8830391.1"/>
    </source>
</evidence>
<dbReference type="Proteomes" id="UP000789759">
    <property type="component" value="Unassembled WGS sequence"/>
</dbReference>
<evidence type="ECO:0000256" key="1">
    <source>
        <dbReference type="SAM" id="Phobius"/>
    </source>
</evidence>
<feature type="non-terminal residue" evidence="3">
    <location>
        <position position="1"/>
    </location>
</feature>
<evidence type="ECO:0000313" key="4">
    <source>
        <dbReference type="Proteomes" id="UP000789759"/>
    </source>
</evidence>
<organism evidence="3 4">
    <name type="scientific">Cetraspora pellucida</name>
    <dbReference type="NCBI Taxonomy" id="1433469"/>
    <lineage>
        <taxon>Eukaryota</taxon>
        <taxon>Fungi</taxon>
        <taxon>Fungi incertae sedis</taxon>
        <taxon>Mucoromycota</taxon>
        <taxon>Glomeromycotina</taxon>
        <taxon>Glomeromycetes</taxon>
        <taxon>Diversisporales</taxon>
        <taxon>Gigasporaceae</taxon>
        <taxon>Cetraspora</taxon>
    </lineage>
</organism>
<reference evidence="3" key="1">
    <citation type="submission" date="2021-06" db="EMBL/GenBank/DDBJ databases">
        <authorList>
            <person name="Kallberg Y."/>
            <person name="Tangrot J."/>
            <person name="Rosling A."/>
        </authorList>
    </citation>
    <scope>NUCLEOTIDE SEQUENCE</scope>
    <source>
        <strain evidence="3">FL966</strain>
    </source>
</reference>
<feature type="transmembrane region" description="Helical" evidence="1">
    <location>
        <begin position="115"/>
        <end position="137"/>
    </location>
</feature>
<proteinExistence type="predicted"/>
<feature type="transmembrane region" description="Helical" evidence="1">
    <location>
        <begin position="55"/>
        <end position="73"/>
    </location>
</feature>
<dbReference type="PANTHER" id="PTHR31685">
    <property type="entry name" value="INTEGRAL MEMBRANE PROTEIN (AFU_ORTHOLOGUE AFUA_6G12730)-RELATED"/>
    <property type="match status" value="1"/>
</dbReference>
<dbReference type="EMBL" id="CAJVQA010063941">
    <property type="protein sequence ID" value="CAG8830391.1"/>
    <property type="molecule type" value="Genomic_DNA"/>
</dbReference>
<dbReference type="Pfam" id="PF10355">
    <property type="entry name" value="Ytp1"/>
    <property type="match status" value="1"/>
</dbReference>
<comment type="caution">
    <text evidence="3">The sequence shown here is derived from an EMBL/GenBank/DDBJ whole genome shotgun (WGS) entry which is preliminary data.</text>
</comment>
<dbReference type="PANTHER" id="PTHR31685:SF2">
    <property type="entry name" value="PROTEIN YTP1"/>
    <property type="match status" value="1"/>
</dbReference>
<feature type="transmembrane region" description="Helical" evidence="1">
    <location>
        <begin position="26"/>
        <end position="43"/>
    </location>
</feature>
<dbReference type="OrthoDB" id="4137487at2759"/>
<dbReference type="AlphaFoldDB" id="A0A9N9KK27"/>